<dbReference type="Proteomes" id="UP001151760">
    <property type="component" value="Unassembled WGS sequence"/>
</dbReference>
<gene>
    <name evidence="1" type="ORF">Tco_0703717</name>
</gene>
<dbReference type="EMBL" id="BQNB010009964">
    <property type="protein sequence ID" value="GJS70876.1"/>
    <property type="molecule type" value="Genomic_DNA"/>
</dbReference>
<comment type="caution">
    <text evidence="1">The sequence shown here is derived from an EMBL/GenBank/DDBJ whole genome shotgun (WGS) entry which is preliminary data.</text>
</comment>
<protein>
    <submittedName>
        <fullName evidence="1">Uncharacterized protein</fullName>
    </submittedName>
</protein>
<organism evidence="1 2">
    <name type="scientific">Tanacetum coccineum</name>
    <dbReference type="NCBI Taxonomy" id="301880"/>
    <lineage>
        <taxon>Eukaryota</taxon>
        <taxon>Viridiplantae</taxon>
        <taxon>Streptophyta</taxon>
        <taxon>Embryophyta</taxon>
        <taxon>Tracheophyta</taxon>
        <taxon>Spermatophyta</taxon>
        <taxon>Magnoliopsida</taxon>
        <taxon>eudicotyledons</taxon>
        <taxon>Gunneridae</taxon>
        <taxon>Pentapetalae</taxon>
        <taxon>asterids</taxon>
        <taxon>campanulids</taxon>
        <taxon>Asterales</taxon>
        <taxon>Asteraceae</taxon>
        <taxon>Asteroideae</taxon>
        <taxon>Anthemideae</taxon>
        <taxon>Anthemidinae</taxon>
        <taxon>Tanacetum</taxon>
    </lineage>
</organism>
<dbReference type="Pfam" id="PF14223">
    <property type="entry name" value="Retrotran_gag_2"/>
    <property type="match status" value="1"/>
</dbReference>
<evidence type="ECO:0000313" key="2">
    <source>
        <dbReference type="Proteomes" id="UP001151760"/>
    </source>
</evidence>
<sequence length="760" mass="86519">MQGTSLTKQERECKLYDEFDKFTYKKGETLHEYYLRFTLLLNDMNIYKMPLEQFQVNTKFLNTLPDEWSKFVTDVKLVKDLHTTNVDQLHAYLQQHERHENEVRLMHDKGNSDPIALKGDDPIDAINHMMSFLTAVVTYGSYCQAVVLSPKRGKDETWFNIQCGGSSLSKWSMALTEEQIAFLADPGLLDIQTSQTFITHNAAYQVDDLDAYGSDCDELNSAKIASWRISPPTPPPGMDQMHSLRKLESKPKLYDGNVILKMDTVVIPDSDETLMLCEESHSKMLLKEQDPLVVKHRVNTKPINYAILNNDYNKRFVRQSDLYSEQCLLERTSCSNAILLGFNLVVNCEKNTAIAFTEARGGLTYKGLFRDEYSVYKRIKDSSITSINTSVEELLLMSKMSFIKMDQTVRNTSLGVQNFQSCETVNGMSKLSRHQDRGFSKKGFCDKELTIKLFIQTSHYKGLGKSSDLHLKLQEQGLVIAALKNEFRKLKGKAVDKEAIKTHFEEALVLRDIVEHVKANYPQDSLLESAFRVVKSSYCQIGLMIKLQVMGYGELQIGNVTSKGFITLLDLGIIYFSVKGQFCDSNPKWLSKSKMDEDTEGKVVDRHTIVASDYEKHLCDKKDLSVSKGTVQRGTLVSEDSSMYARTALQRRIRLVSVDGRSKRQMKKSAAIHIVQIPMYCDTNKRYCHMLQQRSTFRVLAILTSDFIHQGAVGNGVIDFTLSIRSSIIGGHLHLKLLAEKELNFLINKLGYAKFYEETL</sequence>
<name>A0ABQ4Y152_9ASTR</name>
<reference evidence="1" key="1">
    <citation type="journal article" date="2022" name="Int. J. Mol. Sci.">
        <title>Draft Genome of Tanacetum Coccineum: Genomic Comparison of Closely Related Tanacetum-Family Plants.</title>
        <authorList>
            <person name="Yamashiro T."/>
            <person name="Shiraishi A."/>
            <person name="Nakayama K."/>
            <person name="Satake H."/>
        </authorList>
    </citation>
    <scope>NUCLEOTIDE SEQUENCE</scope>
</reference>
<evidence type="ECO:0000313" key="1">
    <source>
        <dbReference type="EMBL" id="GJS70876.1"/>
    </source>
</evidence>
<accession>A0ABQ4Y152</accession>
<reference evidence="1" key="2">
    <citation type="submission" date="2022-01" db="EMBL/GenBank/DDBJ databases">
        <authorList>
            <person name="Yamashiro T."/>
            <person name="Shiraishi A."/>
            <person name="Satake H."/>
            <person name="Nakayama K."/>
        </authorList>
    </citation>
    <scope>NUCLEOTIDE SEQUENCE</scope>
</reference>
<proteinExistence type="predicted"/>
<keyword evidence="2" id="KW-1185">Reference proteome</keyword>